<accession>A0A6P9E8A4</accession>
<organism evidence="1 2">
    <name type="scientific">Juglans regia</name>
    <name type="common">English walnut</name>
    <dbReference type="NCBI Taxonomy" id="51240"/>
    <lineage>
        <taxon>Eukaryota</taxon>
        <taxon>Viridiplantae</taxon>
        <taxon>Streptophyta</taxon>
        <taxon>Embryophyta</taxon>
        <taxon>Tracheophyta</taxon>
        <taxon>Spermatophyta</taxon>
        <taxon>Magnoliopsida</taxon>
        <taxon>eudicotyledons</taxon>
        <taxon>Gunneridae</taxon>
        <taxon>Pentapetalae</taxon>
        <taxon>rosids</taxon>
        <taxon>fabids</taxon>
        <taxon>Fagales</taxon>
        <taxon>Juglandaceae</taxon>
        <taxon>Juglans</taxon>
    </lineage>
</organism>
<evidence type="ECO:0000313" key="2">
    <source>
        <dbReference type="RefSeq" id="XP_035544485.1"/>
    </source>
</evidence>
<dbReference type="CDD" id="cd02120">
    <property type="entry name" value="PA_subtilisin_like"/>
    <property type="match status" value="1"/>
</dbReference>
<dbReference type="RefSeq" id="XP_035544485.1">
    <property type="nucleotide sequence ID" value="XM_035688592.1"/>
</dbReference>
<reference evidence="2" key="1">
    <citation type="submission" date="2025-08" db="UniProtKB">
        <authorList>
            <consortium name="RefSeq"/>
        </authorList>
    </citation>
    <scope>IDENTIFICATION</scope>
    <source>
        <tissue evidence="2">Leaves</tissue>
    </source>
</reference>
<dbReference type="Gene3D" id="3.50.30.30">
    <property type="match status" value="1"/>
</dbReference>
<dbReference type="Proteomes" id="UP000235220">
    <property type="component" value="Chromosome 3"/>
</dbReference>
<dbReference type="AlphaFoldDB" id="A0A6P9E8A4"/>
<keyword evidence="1" id="KW-1185">Reference proteome</keyword>
<gene>
    <name evidence="2" type="primary">LOC108985701</name>
</gene>
<dbReference type="KEGG" id="jre:108985701"/>
<proteinExistence type="predicted"/>
<dbReference type="GeneID" id="108985701"/>
<sequence>MCNDSMNGKDDTTSKSRVVRDLGGVGMVLLAVDETDGLIYKFDVPTSVITARQELTTLDSYMRSTTSPVASILPNSDEIQKILVPRWLAFLRGDQAQFRPTSLSLTLQLQE</sequence>
<evidence type="ECO:0000313" key="1">
    <source>
        <dbReference type="Proteomes" id="UP000235220"/>
    </source>
</evidence>
<dbReference type="OrthoDB" id="206201at2759"/>
<protein>
    <submittedName>
        <fullName evidence="2">Uncharacterized protein LOC108985701</fullName>
    </submittedName>
</protein>
<name>A0A6P9E8A4_JUGRE</name>
<dbReference type="InParanoid" id="A0A6P9E8A4"/>